<evidence type="ECO:0000313" key="1">
    <source>
        <dbReference type="EMBL" id="CAG8662475.1"/>
    </source>
</evidence>
<protein>
    <submittedName>
        <fullName evidence="1">4724_t:CDS:1</fullName>
    </submittedName>
</protein>
<reference evidence="1" key="1">
    <citation type="submission" date="2021-06" db="EMBL/GenBank/DDBJ databases">
        <authorList>
            <person name="Kallberg Y."/>
            <person name="Tangrot J."/>
            <person name="Rosling A."/>
        </authorList>
    </citation>
    <scope>NUCLEOTIDE SEQUENCE</scope>
    <source>
        <strain evidence="1">IA702</strain>
    </source>
</reference>
<dbReference type="OrthoDB" id="2472527at2759"/>
<dbReference type="Proteomes" id="UP000789572">
    <property type="component" value="Unassembled WGS sequence"/>
</dbReference>
<comment type="caution">
    <text evidence="1">The sequence shown here is derived from an EMBL/GenBank/DDBJ whole genome shotgun (WGS) entry which is preliminary data.</text>
</comment>
<name>A0A9N9HC12_9GLOM</name>
<dbReference type="AlphaFoldDB" id="A0A9N9HC12"/>
<organism evidence="1 2">
    <name type="scientific">Paraglomus occultum</name>
    <dbReference type="NCBI Taxonomy" id="144539"/>
    <lineage>
        <taxon>Eukaryota</taxon>
        <taxon>Fungi</taxon>
        <taxon>Fungi incertae sedis</taxon>
        <taxon>Mucoromycota</taxon>
        <taxon>Glomeromycotina</taxon>
        <taxon>Glomeromycetes</taxon>
        <taxon>Paraglomerales</taxon>
        <taxon>Paraglomeraceae</taxon>
        <taxon>Paraglomus</taxon>
    </lineage>
</organism>
<gene>
    <name evidence="1" type="ORF">POCULU_LOCUS10528</name>
</gene>
<feature type="non-terminal residue" evidence="1">
    <location>
        <position position="1"/>
    </location>
</feature>
<dbReference type="EMBL" id="CAJVPJ010005563">
    <property type="protein sequence ID" value="CAG8662475.1"/>
    <property type="molecule type" value="Genomic_DNA"/>
</dbReference>
<accession>A0A9N9HC12</accession>
<proteinExistence type="predicted"/>
<evidence type="ECO:0000313" key="2">
    <source>
        <dbReference type="Proteomes" id="UP000789572"/>
    </source>
</evidence>
<keyword evidence="2" id="KW-1185">Reference proteome</keyword>
<sequence length="64" mass="7691">ILVSYTSEYHFFFELGRKKKKERESMSEADFLEYKRNFEAKMNVPTTPHKKELKNKSLAIIEYA</sequence>